<proteinExistence type="inferred from homology"/>
<gene>
    <name evidence="6" type="primary">purN</name>
    <name evidence="8" type="ORF">C7445_11210</name>
</gene>
<keyword evidence="9" id="KW-1185">Reference proteome</keyword>
<feature type="binding site" evidence="6">
    <location>
        <position position="62"/>
    </location>
    <ligand>
        <name>(6R)-10-formyltetrahydrofolate</name>
        <dbReference type="ChEBI" id="CHEBI:195366"/>
    </ligand>
</feature>
<dbReference type="OrthoDB" id="9806170at2"/>
<comment type="catalytic activity">
    <reaction evidence="5 6">
        <text>N(1)-(5-phospho-beta-D-ribosyl)glycinamide + (6R)-10-formyltetrahydrofolate = N(2)-formyl-N(1)-(5-phospho-beta-D-ribosyl)glycinamide + (6S)-5,6,7,8-tetrahydrofolate + H(+)</text>
        <dbReference type="Rhea" id="RHEA:15053"/>
        <dbReference type="ChEBI" id="CHEBI:15378"/>
        <dbReference type="ChEBI" id="CHEBI:57453"/>
        <dbReference type="ChEBI" id="CHEBI:143788"/>
        <dbReference type="ChEBI" id="CHEBI:147286"/>
        <dbReference type="ChEBI" id="CHEBI:195366"/>
        <dbReference type="EC" id="2.1.2.2"/>
    </reaction>
</comment>
<dbReference type="NCBIfam" id="TIGR00639">
    <property type="entry name" value="PurN"/>
    <property type="match status" value="1"/>
</dbReference>
<dbReference type="GO" id="GO:0004644">
    <property type="term" value="F:phosphoribosylglycinamide formyltransferase activity"/>
    <property type="evidence" value="ECO:0007669"/>
    <property type="project" value="UniProtKB-UniRule"/>
</dbReference>
<evidence type="ECO:0000313" key="9">
    <source>
        <dbReference type="Proteomes" id="UP000294581"/>
    </source>
</evidence>
<feature type="domain" description="Formyl transferase N-terminal" evidence="7">
    <location>
        <begin position="4"/>
        <end position="188"/>
    </location>
</feature>
<dbReference type="HAMAP" id="MF_01930">
    <property type="entry name" value="PurN"/>
    <property type="match status" value="1"/>
</dbReference>
<dbReference type="UniPathway" id="UPA00074">
    <property type="reaction ID" value="UER00126"/>
</dbReference>
<organism evidence="8 9">
    <name type="scientific">Alicyclobacillus sacchari</name>
    <dbReference type="NCBI Taxonomy" id="392010"/>
    <lineage>
        <taxon>Bacteria</taxon>
        <taxon>Bacillati</taxon>
        <taxon>Bacillota</taxon>
        <taxon>Bacilli</taxon>
        <taxon>Bacillales</taxon>
        <taxon>Alicyclobacillaceae</taxon>
        <taxon>Alicyclobacillus</taxon>
    </lineage>
</organism>
<protein>
    <recommendedName>
        <fullName evidence="6">Phosphoribosylglycinamide formyltransferase</fullName>
        <ecNumber evidence="6">2.1.2.2</ecNumber>
    </recommendedName>
    <alternativeName>
        <fullName evidence="6">5'-phosphoribosylglycinamide transformylase</fullName>
    </alternativeName>
    <alternativeName>
        <fullName evidence="6">GAR transformylase</fullName>
        <shortName evidence="6">GART</shortName>
    </alternativeName>
</protein>
<dbReference type="GO" id="GO:0005829">
    <property type="term" value="C:cytosol"/>
    <property type="evidence" value="ECO:0007669"/>
    <property type="project" value="TreeGrafter"/>
</dbReference>
<evidence type="ECO:0000313" key="8">
    <source>
        <dbReference type="EMBL" id="TDY43028.1"/>
    </source>
</evidence>
<evidence type="ECO:0000259" key="7">
    <source>
        <dbReference type="Pfam" id="PF00551"/>
    </source>
</evidence>
<sequence>MTLRIGFLASYNGSGMRAVVSAIDAGDLDAAPAIVISNNRDSQALLFARDRRLPHACINARRAGGEDAADADIAQTLLEAKADLVVLSGYMRRIGPRTLTAFSNRILNIHPSLLPQFGGQGMYGMRVHEAVIAAGAQESGATVHVVDDEYDHGRILAQARVPVLPGDTAETLRQRVAEQEGPLYVQVLQRIARGQLNLD</sequence>
<dbReference type="AlphaFoldDB" id="A0A4R8LJE5"/>
<dbReference type="RefSeq" id="WP_134160441.1">
    <property type="nucleotide sequence ID" value="NZ_SORF01000012.1"/>
</dbReference>
<dbReference type="InterPro" id="IPR001555">
    <property type="entry name" value="GART_AS"/>
</dbReference>
<dbReference type="PANTHER" id="PTHR43369">
    <property type="entry name" value="PHOSPHORIBOSYLGLYCINAMIDE FORMYLTRANSFERASE"/>
    <property type="match status" value="1"/>
</dbReference>
<dbReference type="GO" id="GO:0006189">
    <property type="term" value="P:'de novo' IMP biosynthetic process"/>
    <property type="evidence" value="ECO:0007669"/>
    <property type="project" value="UniProtKB-UniRule"/>
</dbReference>
<dbReference type="PANTHER" id="PTHR43369:SF2">
    <property type="entry name" value="PHOSPHORIBOSYLGLYCINAMIDE FORMYLTRANSFERASE"/>
    <property type="match status" value="1"/>
</dbReference>
<feature type="site" description="Raises pKa of active site His" evidence="6">
    <location>
        <position position="151"/>
    </location>
</feature>
<dbReference type="CDD" id="cd08645">
    <property type="entry name" value="FMT_core_GART"/>
    <property type="match status" value="1"/>
</dbReference>
<dbReference type="InterPro" id="IPR036477">
    <property type="entry name" value="Formyl_transf_N_sf"/>
</dbReference>
<reference evidence="8 9" key="1">
    <citation type="submission" date="2019-03" db="EMBL/GenBank/DDBJ databases">
        <title>Genomic Encyclopedia of Type Strains, Phase IV (KMG-IV): sequencing the most valuable type-strain genomes for metagenomic binning, comparative biology and taxonomic classification.</title>
        <authorList>
            <person name="Goeker M."/>
        </authorList>
    </citation>
    <scope>NUCLEOTIDE SEQUENCE [LARGE SCALE GENOMIC DNA]</scope>
    <source>
        <strain evidence="8 9">DSM 17974</strain>
    </source>
</reference>
<evidence type="ECO:0000256" key="1">
    <source>
        <dbReference type="ARBA" id="ARBA00005054"/>
    </source>
</evidence>
<dbReference type="Proteomes" id="UP000294581">
    <property type="component" value="Unassembled WGS sequence"/>
</dbReference>
<dbReference type="PROSITE" id="PS00373">
    <property type="entry name" value="GART"/>
    <property type="match status" value="1"/>
</dbReference>
<name>A0A4R8LJE5_9BACL</name>
<dbReference type="EMBL" id="SORF01000012">
    <property type="protein sequence ID" value="TDY43028.1"/>
    <property type="molecule type" value="Genomic_DNA"/>
</dbReference>
<feature type="active site" description="Proton donor" evidence="6">
    <location>
        <position position="110"/>
    </location>
</feature>
<comment type="caution">
    <text evidence="6">Lacks conserved residue(s) required for the propagation of feature annotation.</text>
</comment>
<dbReference type="EC" id="2.1.2.2" evidence="6"/>
<evidence type="ECO:0000256" key="6">
    <source>
        <dbReference type="HAMAP-Rule" id="MF_01930"/>
    </source>
</evidence>
<dbReference type="Gene3D" id="3.40.50.170">
    <property type="entry name" value="Formyl transferase, N-terminal domain"/>
    <property type="match status" value="1"/>
</dbReference>
<evidence type="ECO:0000256" key="4">
    <source>
        <dbReference type="ARBA" id="ARBA00038440"/>
    </source>
</evidence>
<evidence type="ECO:0000256" key="2">
    <source>
        <dbReference type="ARBA" id="ARBA00022679"/>
    </source>
</evidence>
<accession>A0A4R8LJE5</accession>
<evidence type="ECO:0000256" key="5">
    <source>
        <dbReference type="ARBA" id="ARBA00047664"/>
    </source>
</evidence>
<dbReference type="InterPro" id="IPR002376">
    <property type="entry name" value="Formyl_transf_N"/>
</dbReference>
<feature type="binding site" evidence="6">
    <location>
        <position position="108"/>
    </location>
    <ligand>
        <name>(6R)-10-formyltetrahydrofolate</name>
        <dbReference type="ChEBI" id="CHEBI:195366"/>
    </ligand>
</feature>
<comment type="caution">
    <text evidence="8">The sequence shown here is derived from an EMBL/GenBank/DDBJ whole genome shotgun (WGS) entry which is preliminary data.</text>
</comment>
<evidence type="ECO:0000256" key="3">
    <source>
        <dbReference type="ARBA" id="ARBA00022755"/>
    </source>
</evidence>
<comment type="similarity">
    <text evidence="4 6">Belongs to the GART family.</text>
</comment>
<comment type="function">
    <text evidence="6">Catalyzes the transfer of a formyl group from 10-formyltetrahydrofolate to 5-phospho-ribosyl-glycinamide (GAR), producing 5-phospho-ribosyl-N-formylglycinamide (FGAR) and tetrahydrofolate.</text>
</comment>
<keyword evidence="3 6" id="KW-0658">Purine biosynthesis</keyword>
<keyword evidence="2 6" id="KW-0808">Transferase</keyword>
<dbReference type="SUPFAM" id="SSF53328">
    <property type="entry name" value="Formyltransferase"/>
    <property type="match status" value="1"/>
</dbReference>
<dbReference type="Pfam" id="PF00551">
    <property type="entry name" value="Formyl_trans_N"/>
    <property type="match status" value="1"/>
</dbReference>
<comment type="pathway">
    <text evidence="1 6">Purine metabolism; IMP biosynthesis via de novo pathway; N(2)-formyl-N(1)-(5-phospho-D-ribosyl)glycinamide from N(1)-(5-phospho-D-ribosyl)glycinamide (10-formyl THF route): step 1/1.</text>
</comment>
<dbReference type="InterPro" id="IPR004607">
    <property type="entry name" value="GART"/>
</dbReference>